<evidence type="ECO:0000313" key="3">
    <source>
        <dbReference type="Proteomes" id="UP001432027"/>
    </source>
</evidence>
<dbReference type="PANTHER" id="PTHR44394:SF1">
    <property type="entry name" value="BETA-ALANINE-ACTIVATING ENZYME"/>
    <property type="match status" value="1"/>
</dbReference>
<protein>
    <recommendedName>
        <fullName evidence="1">AMP-dependent synthetase/ligase domain-containing protein</fullName>
    </recommendedName>
</protein>
<feature type="non-terminal residue" evidence="2">
    <location>
        <position position="474"/>
    </location>
</feature>
<dbReference type="InterPro" id="IPR052091">
    <property type="entry name" value="Beta-ala_Activ/Resist"/>
</dbReference>
<dbReference type="Pfam" id="PF00501">
    <property type="entry name" value="AMP-binding"/>
    <property type="match status" value="1"/>
</dbReference>
<dbReference type="Gene3D" id="3.40.50.12780">
    <property type="entry name" value="N-terminal domain of ligase-like"/>
    <property type="match status" value="1"/>
</dbReference>
<dbReference type="PANTHER" id="PTHR44394">
    <property type="entry name" value="BETA-ALANINE-ACTIVATING ENZYME"/>
    <property type="match status" value="1"/>
</dbReference>
<reference evidence="2" key="1">
    <citation type="submission" date="2023-10" db="EMBL/GenBank/DDBJ databases">
        <title>Genome assembly of Pristionchus species.</title>
        <authorList>
            <person name="Yoshida K."/>
            <person name="Sommer R.J."/>
        </authorList>
    </citation>
    <scope>NUCLEOTIDE SEQUENCE</scope>
    <source>
        <strain evidence="2">RS0144</strain>
    </source>
</reference>
<evidence type="ECO:0000259" key="1">
    <source>
        <dbReference type="Pfam" id="PF00501"/>
    </source>
</evidence>
<dbReference type="GO" id="GO:0043041">
    <property type="term" value="P:amino acid activation for nonribosomal peptide biosynthetic process"/>
    <property type="evidence" value="ECO:0007669"/>
    <property type="project" value="TreeGrafter"/>
</dbReference>
<sequence length="474" mass="52384">MSWCFELSTLRLSVLDERGEVKETLGGEKIEKEVASMATVLATVPLDSLVTLRMDSRKEALLAMIALFRRGTPFVVVGNNSPTFTKWSLETGRELMETEGKDIDRLEPGIVYSIGTSGTTGARKRVDVPAECIRLNVEDFKRRFSFSPPSPPHTMLLVASFHFDPSMVDILLWATTPGTHLLLPERDVARAPGALPNALTRRGVTFVQMCPSMLYRCPLPSLQQLLQTQSQLREMVLRGEPFPHYLFNTVRHPDCPTRIYDTYGVTEVSCYATVHEVPHGATASILGEPIDGTDIMVDDEGRLLIGGARRRCIIDGVRDGEWTISGDRVEKAEGGGWRIVGRGGDEVKLHGVRVNLVQAARQLGRMRQNASLFAKFVVHRSNFLVLFVQGDVSREEIDSMLPPNLSVHHIEPIHEVPLNSSGKVDGQALLTLLDEPAAADENTLSEELERFVLFSSIDEDSSLAELGLDSAAML</sequence>
<proteinExistence type="predicted"/>
<gene>
    <name evidence="2" type="ORF">PENTCL1PPCAC_3472</name>
</gene>
<dbReference type="Proteomes" id="UP001432027">
    <property type="component" value="Unassembled WGS sequence"/>
</dbReference>
<dbReference type="SUPFAM" id="SSF56801">
    <property type="entry name" value="Acetyl-CoA synthetase-like"/>
    <property type="match status" value="1"/>
</dbReference>
<feature type="domain" description="AMP-dependent synthetase/ligase" evidence="1">
    <location>
        <begin position="111"/>
        <end position="305"/>
    </location>
</feature>
<dbReference type="InterPro" id="IPR000873">
    <property type="entry name" value="AMP-dep_synth/lig_dom"/>
</dbReference>
<accession>A0AAV5SD44</accession>
<evidence type="ECO:0000313" key="2">
    <source>
        <dbReference type="EMBL" id="GMS81297.1"/>
    </source>
</evidence>
<dbReference type="Gene3D" id="3.30.300.30">
    <property type="match status" value="1"/>
</dbReference>
<dbReference type="InterPro" id="IPR042099">
    <property type="entry name" value="ANL_N_sf"/>
</dbReference>
<dbReference type="InterPro" id="IPR045851">
    <property type="entry name" value="AMP-bd_C_sf"/>
</dbReference>
<dbReference type="EMBL" id="BTSX01000001">
    <property type="protein sequence ID" value="GMS81297.1"/>
    <property type="molecule type" value="Genomic_DNA"/>
</dbReference>
<organism evidence="2 3">
    <name type="scientific">Pristionchus entomophagus</name>
    <dbReference type="NCBI Taxonomy" id="358040"/>
    <lineage>
        <taxon>Eukaryota</taxon>
        <taxon>Metazoa</taxon>
        <taxon>Ecdysozoa</taxon>
        <taxon>Nematoda</taxon>
        <taxon>Chromadorea</taxon>
        <taxon>Rhabditida</taxon>
        <taxon>Rhabditina</taxon>
        <taxon>Diplogasteromorpha</taxon>
        <taxon>Diplogasteroidea</taxon>
        <taxon>Neodiplogasteridae</taxon>
        <taxon>Pristionchus</taxon>
    </lineage>
</organism>
<comment type="caution">
    <text evidence="2">The sequence shown here is derived from an EMBL/GenBank/DDBJ whole genome shotgun (WGS) entry which is preliminary data.</text>
</comment>
<keyword evidence="3" id="KW-1185">Reference proteome</keyword>
<dbReference type="AlphaFoldDB" id="A0AAV5SD44"/>
<name>A0AAV5SD44_9BILA</name>